<dbReference type="AlphaFoldDB" id="A0A368GHT6"/>
<evidence type="ECO:0000256" key="3">
    <source>
        <dbReference type="PIRSR" id="PIRSR601952-2"/>
    </source>
</evidence>
<dbReference type="GO" id="GO:0004035">
    <property type="term" value="F:alkaline phosphatase activity"/>
    <property type="evidence" value="ECO:0007669"/>
    <property type="project" value="UniProtKB-EC"/>
</dbReference>
<dbReference type="Gene3D" id="3.40.720.10">
    <property type="entry name" value="Alkaline Phosphatase, subunit A"/>
    <property type="match status" value="1"/>
</dbReference>
<dbReference type="OrthoDB" id="5819816at2759"/>
<dbReference type="SMART" id="SM00098">
    <property type="entry name" value="alkPPc"/>
    <property type="match status" value="1"/>
</dbReference>
<feature type="binding site" evidence="3">
    <location>
        <position position="259"/>
    </location>
    <ligand>
        <name>Zn(2+)</name>
        <dbReference type="ChEBI" id="CHEBI:29105"/>
        <label>2</label>
    </ligand>
</feature>
<dbReference type="Pfam" id="PF00245">
    <property type="entry name" value="Alk_phosphatase"/>
    <property type="match status" value="2"/>
</dbReference>
<keyword evidence="3" id="KW-0862">Zinc</keyword>
<dbReference type="EMBL" id="JOJR01000189">
    <property type="protein sequence ID" value="RCN42555.1"/>
    <property type="molecule type" value="Genomic_DNA"/>
</dbReference>
<dbReference type="Proteomes" id="UP000252519">
    <property type="component" value="Unassembled WGS sequence"/>
</dbReference>
<feature type="binding site" evidence="3">
    <location>
        <position position="217"/>
    </location>
    <ligand>
        <name>Zn(2+)</name>
        <dbReference type="ChEBI" id="CHEBI:29105"/>
        <label>2</label>
    </ligand>
</feature>
<dbReference type="InterPro" id="IPR001952">
    <property type="entry name" value="Alkaline_phosphatase"/>
</dbReference>
<dbReference type="STRING" id="29170.A0A368GHT6"/>
<dbReference type="GO" id="GO:0046872">
    <property type="term" value="F:metal ion binding"/>
    <property type="evidence" value="ECO:0007669"/>
    <property type="project" value="UniProtKB-KW"/>
</dbReference>
<reference evidence="5 6" key="1">
    <citation type="submission" date="2014-10" db="EMBL/GenBank/DDBJ databases">
        <title>Draft genome of the hookworm Ancylostoma caninum.</title>
        <authorList>
            <person name="Mitreva M."/>
        </authorList>
    </citation>
    <scope>NUCLEOTIDE SEQUENCE [LARGE SCALE GENOMIC DNA]</scope>
    <source>
        <strain evidence="5 6">Baltimore</strain>
    </source>
</reference>
<feature type="binding site" evidence="3">
    <location>
        <position position="212"/>
    </location>
    <ligand>
        <name>Mg(2+)</name>
        <dbReference type="ChEBI" id="CHEBI:18420"/>
    </ligand>
</feature>
<name>A0A368GHT6_ANCCA</name>
<evidence type="ECO:0000313" key="5">
    <source>
        <dbReference type="EMBL" id="RCN42555.1"/>
    </source>
</evidence>
<evidence type="ECO:0000256" key="4">
    <source>
        <dbReference type="RuleBase" id="RU003946"/>
    </source>
</evidence>
<dbReference type="PANTHER" id="PTHR11596">
    <property type="entry name" value="ALKALINE PHOSPHATASE"/>
    <property type="match status" value="1"/>
</dbReference>
<evidence type="ECO:0000256" key="1">
    <source>
        <dbReference type="ARBA" id="ARBA00012647"/>
    </source>
</evidence>
<feature type="non-terminal residue" evidence="5">
    <location>
        <position position="1"/>
    </location>
</feature>
<dbReference type="PRINTS" id="PR00113">
    <property type="entry name" value="ALKPHPHTASE"/>
</dbReference>
<feature type="binding site" evidence="3">
    <location>
        <position position="221"/>
    </location>
    <ligand>
        <name>Zn(2+)</name>
        <dbReference type="ChEBI" id="CHEBI:29105"/>
        <label>2</label>
    </ligand>
</feature>
<comment type="cofactor">
    <cofactor evidence="3">
        <name>Zn(2+)</name>
        <dbReference type="ChEBI" id="CHEBI:29105"/>
    </cofactor>
    <text evidence="3">Binds 2 Zn(2+) ions.</text>
</comment>
<keyword evidence="3" id="KW-0460">Magnesium</keyword>
<comment type="similarity">
    <text evidence="4">Belongs to the alkaline phosphatase family.</text>
</comment>
<dbReference type="SUPFAM" id="SSF53649">
    <property type="entry name" value="Alkaline phosphatase-like"/>
    <property type="match status" value="1"/>
</dbReference>
<proteinExistence type="inferred from homology"/>
<accession>A0A368GHT6</accession>
<dbReference type="InterPro" id="IPR017850">
    <property type="entry name" value="Alkaline_phosphatase_core_sf"/>
</dbReference>
<sequence length="281" mass="30882">LEKNCRKTPKIGNSCDGSTNLHYGTILVVVFAQVTSTTVGWKPNSITNVKRCTTDKSRYITDGVAESALQKELAVGFVTNTRVTHATPASLYAKGVYRGLESDEETKDLKNDCPDIARQLLSYPASEFKVMMGGGARNLLSKSRGGNRRDGRNIDIEWSELGGTRRVLRSVNDLQAVTASDEKLLAPRLAEMTAKAIEQLQHGEKGFFLLVEGGLIDVAEHQNVIKTAFTELYEFEEAIRKARTMTDPSETLIIVTADHDHAVTIPGYLPVNDTIISGCFF</sequence>
<comment type="caution">
    <text evidence="5">The sequence shown here is derived from an EMBL/GenBank/DDBJ whole genome shotgun (WGS) entry which is preliminary data.</text>
</comment>
<keyword evidence="6" id="KW-1185">Reference proteome</keyword>
<feature type="binding site" evidence="3">
    <location>
        <position position="87"/>
    </location>
    <ligand>
        <name>Mg(2+)</name>
        <dbReference type="ChEBI" id="CHEBI:18420"/>
    </ligand>
</feature>
<keyword evidence="2" id="KW-0597">Phosphoprotein</keyword>
<comment type="cofactor">
    <cofactor evidence="3">
        <name>Mg(2+)</name>
        <dbReference type="ChEBI" id="CHEBI:18420"/>
    </cofactor>
    <text evidence="3">Binds 1 Mg(2+) ion.</text>
</comment>
<feature type="binding site" evidence="3">
    <location>
        <position position="85"/>
    </location>
    <ligand>
        <name>Mg(2+)</name>
        <dbReference type="ChEBI" id="CHEBI:18420"/>
    </ligand>
</feature>
<dbReference type="EC" id="3.1.3.1" evidence="1"/>
<feature type="binding site" evidence="3">
    <location>
        <position position="258"/>
    </location>
    <ligand>
        <name>Zn(2+)</name>
        <dbReference type="ChEBI" id="CHEBI:29105"/>
        <label>2</label>
    </ligand>
</feature>
<evidence type="ECO:0000256" key="2">
    <source>
        <dbReference type="ARBA" id="ARBA00022553"/>
    </source>
</evidence>
<protein>
    <recommendedName>
        <fullName evidence="1">alkaline phosphatase</fullName>
        <ecNumber evidence="1">3.1.3.1</ecNumber>
    </recommendedName>
</protein>
<keyword evidence="3" id="KW-0479">Metal-binding</keyword>
<evidence type="ECO:0000313" key="6">
    <source>
        <dbReference type="Proteomes" id="UP000252519"/>
    </source>
</evidence>
<dbReference type="PANTHER" id="PTHR11596:SF5">
    <property type="entry name" value="ALKALINE PHOSPHATASE"/>
    <property type="match status" value="1"/>
</dbReference>
<gene>
    <name evidence="5" type="ORF">ANCCAN_11466</name>
</gene>
<organism evidence="5 6">
    <name type="scientific">Ancylostoma caninum</name>
    <name type="common">Dog hookworm</name>
    <dbReference type="NCBI Taxonomy" id="29170"/>
    <lineage>
        <taxon>Eukaryota</taxon>
        <taxon>Metazoa</taxon>
        <taxon>Ecdysozoa</taxon>
        <taxon>Nematoda</taxon>
        <taxon>Chromadorea</taxon>
        <taxon>Rhabditida</taxon>
        <taxon>Rhabditina</taxon>
        <taxon>Rhabditomorpha</taxon>
        <taxon>Strongyloidea</taxon>
        <taxon>Ancylostomatidae</taxon>
        <taxon>Ancylostomatinae</taxon>
        <taxon>Ancylostoma</taxon>
    </lineage>
</organism>